<accession>A0A512BW11</accession>
<dbReference type="EMBL" id="BJYU01000055">
    <property type="protein sequence ID" value="GEO16115.1"/>
    <property type="molecule type" value="Genomic_DNA"/>
</dbReference>
<dbReference type="Proteomes" id="UP000321085">
    <property type="component" value="Unassembled WGS sequence"/>
</dbReference>
<dbReference type="AlphaFoldDB" id="A0A512BW11"/>
<organism evidence="1 2">
    <name type="scientific">Microvirga aerophila</name>
    <dbReference type="NCBI Taxonomy" id="670291"/>
    <lineage>
        <taxon>Bacteria</taxon>
        <taxon>Pseudomonadati</taxon>
        <taxon>Pseudomonadota</taxon>
        <taxon>Alphaproteobacteria</taxon>
        <taxon>Hyphomicrobiales</taxon>
        <taxon>Methylobacteriaceae</taxon>
        <taxon>Microvirga</taxon>
    </lineage>
</organism>
<name>A0A512BW11_9HYPH</name>
<proteinExistence type="predicted"/>
<protein>
    <submittedName>
        <fullName evidence="1">Uncharacterized protein</fullName>
    </submittedName>
</protein>
<evidence type="ECO:0000313" key="2">
    <source>
        <dbReference type="Proteomes" id="UP000321085"/>
    </source>
</evidence>
<keyword evidence="2" id="KW-1185">Reference proteome</keyword>
<sequence length="204" mass="22397">MRCSNLTAPTIANRAIEVQQQATDVVLDRDGFLLQELAGGQQRPPLLAGERLDVHRAKEIDPHHLSDAAGIIAVALVDLSFREGFGVARLDAHDWQAGLCQSVEEPLRELARLQPNPLQVPGWILPDPQKILRMGGDLDLTADLPSLGQDAHGGFFDPDFQTRIVLHVAFLPLRLEAATSLYHQPGTLHLMATSQGLRQAEYLI</sequence>
<evidence type="ECO:0000313" key="1">
    <source>
        <dbReference type="EMBL" id="GEO16115.1"/>
    </source>
</evidence>
<reference evidence="1 2" key="1">
    <citation type="submission" date="2019-07" db="EMBL/GenBank/DDBJ databases">
        <title>Whole genome shotgun sequence of Microvirga aerophila NBRC 106136.</title>
        <authorList>
            <person name="Hosoyama A."/>
            <person name="Uohara A."/>
            <person name="Ohji S."/>
            <person name="Ichikawa N."/>
        </authorList>
    </citation>
    <scope>NUCLEOTIDE SEQUENCE [LARGE SCALE GENOMIC DNA]</scope>
    <source>
        <strain evidence="1 2">NBRC 106136</strain>
    </source>
</reference>
<gene>
    <name evidence="1" type="ORF">MAE02_38110</name>
</gene>
<comment type="caution">
    <text evidence="1">The sequence shown here is derived from an EMBL/GenBank/DDBJ whole genome shotgun (WGS) entry which is preliminary data.</text>
</comment>